<dbReference type="Gene3D" id="3.40.50.300">
    <property type="entry name" value="P-loop containing nucleotide triphosphate hydrolases"/>
    <property type="match status" value="1"/>
</dbReference>
<keyword evidence="1" id="KW-0175">Coiled coil</keyword>
<dbReference type="RefSeq" id="WP_085279142.1">
    <property type="nucleotide sequence ID" value="NZ_FXAE01000024.1"/>
</dbReference>
<name>A0ABY1LYG6_9BACL</name>
<protein>
    <recommendedName>
        <fullName evidence="4">Rad50/SbcC-type AAA domain-containing protein</fullName>
    </recommendedName>
</protein>
<gene>
    <name evidence="2" type="ORF">SAMN02744124_02513</name>
</gene>
<dbReference type="InterPro" id="IPR027417">
    <property type="entry name" value="P-loop_NTPase"/>
</dbReference>
<comment type="caution">
    <text evidence="2">The sequence shown here is derived from an EMBL/GenBank/DDBJ whole genome shotgun (WGS) entry which is preliminary data.</text>
</comment>
<reference evidence="2 3" key="1">
    <citation type="submission" date="2017-04" db="EMBL/GenBank/DDBJ databases">
        <authorList>
            <person name="Varghese N."/>
            <person name="Submissions S."/>
        </authorList>
    </citation>
    <scope>NUCLEOTIDE SEQUENCE [LARGE SCALE GENOMIC DNA]</scope>
    <source>
        <strain evidence="2 3">J12</strain>
    </source>
</reference>
<sequence>MKRLQIKKLIVISDFEKASKEIDLKAGLNIILGENKTGKSSLIKSIFHTFGCGVKFEDDWLKLVNKFILFFYYGEREYCLLRHNKTFSFFVVEDKNKYKLICVTESFHDFSAVLMNQFEVSMDCLTNKGLSVSATPPLLFRFQYIDQDMGWHKIGESFSNMKYIENWDSNTNKYVVGYQGEDYYKARQELLIVRDRIEELKIKIRHFSELMKTIENNYSFNDSDDIAINASDFTKVTLDELNQLEKDRIKLEEKISEYKNIIYERNLQLVSIKTYINELEKDHNFAMKEKENLRCPFCGSNHENTLLQRLEIVKDIQSGNQLLKQTRAEIKELEGTLQELINNKSRQNNRYTLLKKQLELNHDTASIARTLKNEGKKEIITSGNKEMDKLNQELSKEIATKEFIEEKLNEFNSVKRRNKIVKEFRKYYETILQQLNLPLSVIKLSDFVQKLNKTGSDMPRIIYAYHLSLYLYNLNRIESPFNFLVIDTPNQQGQDGKNLKNIDSVMSYLLDKRGQVIIGSERETGYEDQAEKVIHLTEVRRCLERKSYDKHSQLFFDLSQIENPVN</sequence>
<dbReference type="EMBL" id="FXAE01000024">
    <property type="protein sequence ID" value="SMF33637.1"/>
    <property type="molecule type" value="Genomic_DNA"/>
</dbReference>
<accession>A0ABY1LYG6</accession>
<keyword evidence="3" id="KW-1185">Reference proteome</keyword>
<feature type="coiled-coil region" evidence="1">
    <location>
        <begin position="316"/>
        <end position="361"/>
    </location>
</feature>
<organism evidence="2 3">
    <name type="scientific">Paenibacillus barengoltzii J12</name>
    <dbReference type="NCBI Taxonomy" id="935846"/>
    <lineage>
        <taxon>Bacteria</taxon>
        <taxon>Bacillati</taxon>
        <taxon>Bacillota</taxon>
        <taxon>Bacilli</taxon>
        <taxon>Bacillales</taxon>
        <taxon>Paenibacillaceae</taxon>
        <taxon>Paenibacillus</taxon>
    </lineage>
</organism>
<evidence type="ECO:0000313" key="3">
    <source>
        <dbReference type="Proteomes" id="UP000192939"/>
    </source>
</evidence>
<evidence type="ECO:0000313" key="2">
    <source>
        <dbReference type="EMBL" id="SMF33637.1"/>
    </source>
</evidence>
<evidence type="ECO:0000256" key="1">
    <source>
        <dbReference type="SAM" id="Coils"/>
    </source>
</evidence>
<dbReference type="Proteomes" id="UP000192939">
    <property type="component" value="Unassembled WGS sequence"/>
</dbReference>
<proteinExistence type="predicted"/>
<evidence type="ECO:0008006" key="4">
    <source>
        <dbReference type="Google" id="ProtNLM"/>
    </source>
</evidence>
<feature type="coiled-coil region" evidence="1">
    <location>
        <begin position="197"/>
        <end position="261"/>
    </location>
</feature>